<sequence>MHNNLWDTNFPSQQAFHTTFRYAVGVRRSGETIDAEALALRTAYEVDHPLIGVPAHGAPDADRPAELALLSVDDARVAVRDASPVPVPGDDGVDLLVRLQSFAPEPRTVRLRCGFPVAAAERATYLGDPDGPATLTGDDILVEIPRLGTTAVRVRLAPRG</sequence>
<dbReference type="Proteomes" id="UP000638849">
    <property type="component" value="Unassembled WGS sequence"/>
</dbReference>
<accession>A0ABS0RTG9</accession>
<gene>
    <name evidence="1" type="ORF">JBF12_45885</name>
</gene>
<evidence type="ECO:0000313" key="2">
    <source>
        <dbReference type="Proteomes" id="UP000638849"/>
    </source>
</evidence>
<evidence type="ECO:0008006" key="3">
    <source>
        <dbReference type="Google" id="ProtNLM"/>
    </source>
</evidence>
<protein>
    <recommendedName>
        <fullName evidence="3">Glycosyl hydrolases family 38 C-terminal beta sandwich domain-containing protein</fullName>
    </recommendedName>
</protein>
<dbReference type="RefSeq" id="WP_198282514.1">
    <property type="nucleotide sequence ID" value="NZ_BAAAIF010000012.1"/>
</dbReference>
<reference evidence="1 2" key="1">
    <citation type="submission" date="2020-12" db="EMBL/GenBank/DDBJ databases">
        <authorList>
            <person name="Kusuma A.B."/>
            <person name="Nouioui I."/>
            <person name="Goodfellow M."/>
        </authorList>
    </citation>
    <scope>NUCLEOTIDE SEQUENCE [LARGE SCALE GENOMIC DNA]</scope>
    <source>
        <strain evidence="1 2">DSM 41764</strain>
    </source>
</reference>
<evidence type="ECO:0000313" key="1">
    <source>
        <dbReference type="EMBL" id="MBI0320154.1"/>
    </source>
</evidence>
<dbReference type="EMBL" id="JAEEAQ010001249">
    <property type="protein sequence ID" value="MBI0320154.1"/>
    <property type="molecule type" value="Genomic_DNA"/>
</dbReference>
<keyword evidence="2" id="KW-1185">Reference proteome</keyword>
<comment type="caution">
    <text evidence="1">The sequence shown here is derived from an EMBL/GenBank/DDBJ whole genome shotgun (WGS) entry which is preliminary data.</text>
</comment>
<proteinExistence type="predicted"/>
<organism evidence="1 2">
    <name type="scientific">Streptomyces javensis</name>
    <dbReference type="NCBI Taxonomy" id="114698"/>
    <lineage>
        <taxon>Bacteria</taxon>
        <taxon>Bacillati</taxon>
        <taxon>Actinomycetota</taxon>
        <taxon>Actinomycetes</taxon>
        <taxon>Kitasatosporales</taxon>
        <taxon>Streptomycetaceae</taxon>
        <taxon>Streptomyces</taxon>
        <taxon>Streptomyces violaceusniger group</taxon>
    </lineage>
</organism>
<name>A0ABS0RTG9_9ACTN</name>